<dbReference type="OrthoDB" id="7360086at2"/>
<reference evidence="1 2" key="1">
    <citation type="submission" date="2018-12" db="EMBL/GenBank/DDBJ databases">
        <authorList>
            <consortium name="Pathogen Informatics"/>
        </authorList>
    </citation>
    <scope>NUCLEOTIDE SEQUENCE [LARGE SCALE GENOMIC DNA]</scope>
    <source>
        <strain evidence="1 2">NCTC12871</strain>
    </source>
</reference>
<dbReference type="KEGG" id="adp:NCTC12871_01212"/>
<evidence type="ECO:0000313" key="1">
    <source>
        <dbReference type="EMBL" id="VEJ09729.1"/>
    </source>
</evidence>
<dbReference type="AlphaFoldDB" id="A0A448TUX1"/>
<dbReference type="Pfam" id="PF06252">
    <property type="entry name" value="GemA"/>
    <property type="match status" value="1"/>
</dbReference>
<dbReference type="Proteomes" id="UP000279799">
    <property type="component" value="Chromosome"/>
</dbReference>
<organism evidence="1 2">
    <name type="scientific">Actinobacillus delphinicola</name>
    <dbReference type="NCBI Taxonomy" id="51161"/>
    <lineage>
        <taxon>Bacteria</taxon>
        <taxon>Pseudomonadati</taxon>
        <taxon>Pseudomonadota</taxon>
        <taxon>Gammaproteobacteria</taxon>
        <taxon>Pasteurellales</taxon>
        <taxon>Pasteurellaceae</taxon>
        <taxon>Actinobacillus</taxon>
    </lineage>
</organism>
<name>A0A448TUX1_9PAST</name>
<evidence type="ECO:0000313" key="2">
    <source>
        <dbReference type="Proteomes" id="UP000279799"/>
    </source>
</evidence>
<dbReference type="EMBL" id="LR134510">
    <property type="protein sequence ID" value="VEJ09729.1"/>
    <property type="molecule type" value="Genomic_DNA"/>
</dbReference>
<gene>
    <name evidence="1" type="ORF">NCTC12871_01212</name>
</gene>
<dbReference type="RefSeq" id="WP_126599893.1">
    <property type="nucleotide sequence ID" value="NZ_LR134510.1"/>
</dbReference>
<keyword evidence="2" id="KW-1185">Reference proteome</keyword>
<sequence length="137" mass="15944">MQRKSLITKIHIGKKELNLDDDTYRFLLNRITSKTSCKDMTIPELNLVLNTMKKAGFKPNAKKYKRPTIGANEKLCQSYLNKIEAMISDNKLSWEYATGICRKAVKKQRLQWCTSEELYTVIQILASHLHRQGKRVK</sequence>
<protein>
    <submittedName>
        <fullName evidence="1">Mu-like prophage protein gp16</fullName>
    </submittedName>
</protein>
<accession>A0A448TUX1</accession>
<proteinExistence type="predicted"/>
<dbReference type="InterPro" id="IPR009363">
    <property type="entry name" value="Phage_Mu_Gp16"/>
</dbReference>